<proteinExistence type="predicted"/>
<gene>
    <name evidence="1" type="ORF">LTR37_021472</name>
</gene>
<protein>
    <submittedName>
        <fullName evidence="1">Uncharacterized protein</fullName>
    </submittedName>
</protein>
<reference evidence="1" key="1">
    <citation type="submission" date="2023-07" db="EMBL/GenBank/DDBJ databases">
        <title>Black Yeasts Isolated from many extreme environments.</title>
        <authorList>
            <person name="Coleine C."/>
            <person name="Stajich J.E."/>
            <person name="Selbmann L."/>
        </authorList>
    </citation>
    <scope>NUCLEOTIDE SEQUENCE</scope>
    <source>
        <strain evidence="1">CCFEE 5714</strain>
    </source>
</reference>
<dbReference type="EMBL" id="JAUTXU010000541">
    <property type="protein sequence ID" value="KAK3678649.1"/>
    <property type="molecule type" value="Genomic_DNA"/>
</dbReference>
<dbReference type="Proteomes" id="UP001281147">
    <property type="component" value="Unassembled WGS sequence"/>
</dbReference>
<evidence type="ECO:0000313" key="2">
    <source>
        <dbReference type="Proteomes" id="UP001281147"/>
    </source>
</evidence>
<accession>A0ACC3M8L3</accession>
<evidence type="ECO:0000313" key="1">
    <source>
        <dbReference type="EMBL" id="KAK3678649.1"/>
    </source>
</evidence>
<sequence length="180" mass="20030">MDKICDLYTGHKSHFPAQTTAWGIFGLLDGRTMRDKETIAVRRFGAMGLPHQHIYYEVQPASLRANLAAGQAFGVISEGSSWLYVEGKMIQKTDFSTPTTATPTSAASSSVEQSVRPESTAAPSSSSKVQTQSAFWAWSGQAKQWAFVVQGQGQRPKEEWPKARDDKKWRLFDLDTNKWA</sequence>
<comment type="caution">
    <text evidence="1">The sequence shown here is derived from an EMBL/GenBank/DDBJ whole genome shotgun (WGS) entry which is preliminary data.</text>
</comment>
<name>A0ACC3M8L3_9PEZI</name>
<keyword evidence="2" id="KW-1185">Reference proteome</keyword>
<organism evidence="1 2">
    <name type="scientific">Vermiconidia calcicola</name>
    <dbReference type="NCBI Taxonomy" id="1690605"/>
    <lineage>
        <taxon>Eukaryota</taxon>
        <taxon>Fungi</taxon>
        <taxon>Dikarya</taxon>
        <taxon>Ascomycota</taxon>
        <taxon>Pezizomycotina</taxon>
        <taxon>Dothideomycetes</taxon>
        <taxon>Dothideomycetidae</taxon>
        <taxon>Mycosphaerellales</taxon>
        <taxon>Extremaceae</taxon>
        <taxon>Vermiconidia</taxon>
    </lineage>
</organism>